<dbReference type="Gene3D" id="2.30.30.40">
    <property type="entry name" value="SH3 Domains"/>
    <property type="match status" value="1"/>
</dbReference>
<comment type="caution">
    <text evidence="2">The sequence shown here is derived from an EMBL/GenBank/DDBJ whole genome shotgun (WGS) entry which is preliminary data.</text>
</comment>
<dbReference type="Gene3D" id="1.10.287.110">
    <property type="entry name" value="DnaJ domain"/>
    <property type="match status" value="1"/>
</dbReference>
<evidence type="ECO:0000313" key="3">
    <source>
        <dbReference type="Proteomes" id="UP000680714"/>
    </source>
</evidence>
<proteinExistence type="predicted"/>
<dbReference type="Proteomes" id="UP000680714">
    <property type="component" value="Unassembled WGS sequence"/>
</dbReference>
<dbReference type="SMART" id="SM00271">
    <property type="entry name" value="DnaJ"/>
    <property type="match status" value="1"/>
</dbReference>
<dbReference type="Pfam" id="PF00226">
    <property type="entry name" value="DnaJ"/>
    <property type="match status" value="1"/>
</dbReference>
<keyword evidence="3" id="KW-1185">Reference proteome</keyword>
<dbReference type="InterPro" id="IPR003646">
    <property type="entry name" value="SH3-like_bac-type"/>
</dbReference>
<feature type="domain" description="J" evidence="1">
    <location>
        <begin position="11"/>
        <end position="75"/>
    </location>
</feature>
<dbReference type="Pfam" id="PF08239">
    <property type="entry name" value="SH3_3"/>
    <property type="match status" value="1"/>
</dbReference>
<dbReference type="InterPro" id="IPR050817">
    <property type="entry name" value="DjlA_DnaK_co-chaperone"/>
</dbReference>
<dbReference type="InterPro" id="IPR036869">
    <property type="entry name" value="J_dom_sf"/>
</dbReference>
<name>A0ABS5IEM8_9PROT</name>
<gene>
    <name evidence="2" type="ORF">KEC16_13035</name>
</gene>
<dbReference type="SUPFAM" id="SSF46565">
    <property type="entry name" value="Chaperone J-domain"/>
    <property type="match status" value="1"/>
</dbReference>
<dbReference type="PANTHER" id="PTHR24074">
    <property type="entry name" value="CO-CHAPERONE PROTEIN DJLA"/>
    <property type="match status" value="1"/>
</dbReference>
<dbReference type="PROSITE" id="PS50076">
    <property type="entry name" value="DNAJ_2"/>
    <property type="match status" value="1"/>
</dbReference>
<reference evidence="2 3" key="1">
    <citation type="submission" date="2021-04" db="EMBL/GenBank/DDBJ databases">
        <title>Magnetospirillum sulfuroxidans sp. nov., a facultative chemolithoautotrophic sulfur-oxidizing alphaproteobacterium isolated from freshwater sediment and proposals for Paramagetospirillum gen. nov., and Magnetospirillaceae fam. nov.</title>
        <authorList>
            <person name="Koziaeva V."/>
            <person name="Geelhoed J.S."/>
            <person name="Sorokin D.Y."/>
            <person name="Grouzdev D.S."/>
        </authorList>
    </citation>
    <scope>NUCLEOTIDE SEQUENCE [LARGE SCALE GENOMIC DNA]</scope>
    <source>
        <strain evidence="2 3">J10</strain>
    </source>
</reference>
<evidence type="ECO:0000313" key="2">
    <source>
        <dbReference type="EMBL" id="MBR9972642.1"/>
    </source>
</evidence>
<dbReference type="EMBL" id="JAGTUF010000012">
    <property type="protein sequence ID" value="MBR9972642.1"/>
    <property type="molecule type" value="Genomic_DNA"/>
</dbReference>
<accession>A0ABS5IEM8</accession>
<dbReference type="InterPro" id="IPR001623">
    <property type="entry name" value="DnaJ_domain"/>
</dbReference>
<dbReference type="PRINTS" id="PR00625">
    <property type="entry name" value="JDOMAIN"/>
</dbReference>
<organism evidence="2 3">
    <name type="scientific">Magnetospirillum sulfuroxidans</name>
    <dbReference type="NCBI Taxonomy" id="611300"/>
    <lineage>
        <taxon>Bacteria</taxon>
        <taxon>Pseudomonadati</taxon>
        <taxon>Pseudomonadota</taxon>
        <taxon>Alphaproteobacteria</taxon>
        <taxon>Rhodospirillales</taxon>
        <taxon>Rhodospirillaceae</taxon>
        <taxon>Magnetospirillum</taxon>
    </lineage>
</organism>
<dbReference type="CDD" id="cd06257">
    <property type="entry name" value="DnaJ"/>
    <property type="match status" value="1"/>
</dbReference>
<sequence>MNSTLSQDPKGYYAILGLAPGADLVAIKTAYRARAKKLHPDRNPSEGARLEFQRLVEAYRVLQDVLRRAEYDATGVHPLTEDGDDYPSSPFACSRCGKVTAQPRYVIFHRVKSYLIWASWSHDEGIFCRDCADLAAAKASTQTWAWGWWSPMGLVLTPIALLRNLFGGTKPRHQNARLLIRQARAFLDLEETDLARGLTEQAARFARLSVHKRQVTVLRQATQDSTRRLRGRWAPWKGGVFAAQGLPLAALPVALGLLGFGLTKPWDQPVATSAGISVQPALVGDIRHVAVADLKLRQAPLEGAPLLTLLDRFTTVQILDSPDPEWAQVRTPSGVIGWVSRRGLYAGAGSRHKQDWCAANRGVKPEAGEVLMRRASGEHRLMIHNEGRYDAVVKLKTASGTTVVSYFIPATYHLAVGNIPEGTYRMEFAIGSGYSRACGLFVGDMEAGLLPFTVTFRTLAATRTSSMMTLPEISLALPVKDDGGPQRLDIDKFVEDD</sequence>
<protein>
    <submittedName>
        <fullName evidence="2">DnaJ domain-containing protein</fullName>
    </submittedName>
</protein>
<evidence type="ECO:0000259" key="1">
    <source>
        <dbReference type="PROSITE" id="PS50076"/>
    </source>
</evidence>
<dbReference type="RefSeq" id="WP_211549602.1">
    <property type="nucleotide sequence ID" value="NZ_JAGTUF010000012.1"/>
</dbReference>